<evidence type="ECO:0000256" key="11">
    <source>
        <dbReference type="SAM" id="SignalP"/>
    </source>
</evidence>
<evidence type="ECO:0000256" key="3">
    <source>
        <dbReference type="ARBA" id="ARBA00022452"/>
    </source>
</evidence>
<dbReference type="Pfam" id="PF07715">
    <property type="entry name" value="Plug"/>
    <property type="match status" value="1"/>
</dbReference>
<reference evidence="14 15" key="1">
    <citation type="journal article" date="2015" name="Stand. Genomic Sci.">
        <title>Genomic Encyclopedia of Bacterial and Archaeal Type Strains, Phase III: the genomes of soil and plant-associated and newly described type strains.</title>
        <authorList>
            <person name="Whitman W.B."/>
            <person name="Woyke T."/>
            <person name="Klenk H.P."/>
            <person name="Zhou Y."/>
            <person name="Lilburn T.G."/>
            <person name="Beck B.J."/>
            <person name="De Vos P."/>
            <person name="Vandamme P."/>
            <person name="Eisen J.A."/>
            <person name="Garrity G."/>
            <person name="Hugenholtz P."/>
            <person name="Kyrpides N.C."/>
        </authorList>
    </citation>
    <scope>NUCLEOTIDE SEQUENCE [LARGE SCALE GENOMIC DNA]</scope>
    <source>
        <strain evidence="14 15">CGMCC 1.10136</strain>
    </source>
</reference>
<sequence length="723" mass="77529">MRSHPLFLALAGVLFAVPAVAFAQAGPSEAGASLVAQAAVAGPGAPSASDGPGATPSTPGTAGAAAQDPAAVTLPTVVVTSLAPTAPLTVATDPRLPRQPVPASDGADYLKTIPGFTTLRNGGTNGDPVLRGMFGSRLNLIANGGALHGACPSRMDNTLSYVAPETYDRLTVVKGPQTVLWGPGASAGTVLFERDPEYFEAPGVRLRASALAGSRSRNDQVLDVAAGKPLGYATVSANRSESGDYVDGDGRRVHSAWNKWNADAALGWTPDPDTVLELSAGIGDGEAAYAGRSMDGTRFRRDSLGLRFERGGFDGALQRVKANVYDNRVDHVMDNYTLRDPDPNSRMPMAMASNVGRQTQGGRLALSWAWTGLELEAGLDHQRNEHRRRNAPGRRAYLLRPWLEDARLENTGVFAEATLPFGERQRWVAGARIDRAEATDQRPDTGGMMPRPNPTSGMTREETLQAGFVRYERELANVPLGWYAGIGRSERMPDYWELFSPTNGPFGSVNAFVGVQPETTTQLDFGVHYKHRRFEAWASAYVGRIDDYILFRYGTGTMAGMTRALNVDADIRGGEAGIGWRPAEGWKLDGSLAYAWGEQRDTGRALPQMPPLEARLSASYEGQAWSAGALLRGVDDQSRTSVNEGNVVGRDIGPSKGFGVFSVNAAYRIGTRMRLSAGVDNLFDRGYAEHLNLAGNSAFGYPGDPVRISEPGRTAWLKLNVEY</sequence>
<feature type="domain" description="TonB-dependent receptor-like beta-barrel" evidence="12">
    <location>
        <begin position="243"/>
        <end position="682"/>
    </location>
</feature>
<dbReference type="GO" id="GO:0009279">
    <property type="term" value="C:cell outer membrane"/>
    <property type="evidence" value="ECO:0007669"/>
    <property type="project" value="UniProtKB-SubCell"/>
</dbReference>
<feature type="signal peptide" evidence="11">
    <location>
        <begin position="1"/>
        <end position="23"/>
    </location>
</feature>
<keyword evidence="3 8" id="KW-1134">Transmembrane beta strand</keyword>
<proteinExistence type="inferred from homology"/>
<dbReference type="InterPro" id="IPR039426">
    <property type="entry name" value="TonB-dep_rcpt-like"/>
</dbReference>
<dbReference type="GO" id="GO:0044718">
    <property type="term" value="P:siderophore transmembrane transport"/>
    <property type="evidence" value="ECO:0007669"/>
    <property type="project" value="TreeGrafter"/>
</dbReference>
<dbReference type="InterPro" id="IPR036942">
    <property type="entry name" value="Beta-barrel_TonB_sf"/>
</dbReference>
<dbReference type="PANTHER" id="PTHR30069">
    <property type="entry name" value="TONB-DEPENDENT OUTER MEMBRANE RECEPTOR"/>
    <property type="match status" value="1"/>
</dbReference>
<evidence type="ECO:0000259" key="12">
    <source>
        <dbReference type="Pfam" id="PF00593"/>
    </source>
</evidence>
<gene>
    <name evidence="14" type="ORF">IP93_01703</name>
</gene>
<dbReference type="EMBL" id="VLKP01000006">
    <property type="protein sequence ID" value="TWI10613.1"/>
    <property type="molecule type" value="Genomic_DNA"/>
</dbReference>
<name>A0A562LST1_9GAMM</name>
<dbReference type="Gene3D" id="2.170.130.10">
    <property type="entry name" value="TonB-dependent receptor, plug domain"/>
    <property type="match status" value="1"/>
</dbReference>
<evidence type="ECO:0000313" key="14">
    <source>
        <dbReference type="EMBL" id="TWI10613.1"/>
    </source>
</evidence>
<keyword evidence="14" id="KW-0675">Receptor</keyword>
<feature type="chain" id="PRO_5021915262" evidence="11">
    <location>
        <begin position="24"/>
        <end position="723"/>
    </location>
</feature>
<evidence type="ECO:0000256" key="7">
    <source>
        <dbReference type="ARBA" id="ARBA00023237"/>
    </source>
</evidence>
<dbReference type="Proteomes" id="UP000316471">
    <property type="component" value="Unassembled WGS sequence"/>
</dbReference>
<keyword evidence="4 8" id="KW-0812">Transmembrane</keyword>
<dbReference type="GO" id="GO:0015344">
    <property type="term" value="F:siderophore uptake transmembrane transporter activity"/>
    <property type="evidence" value="ECO:0007669"/>
    <property type="project" value="TreeGrafter"/>
</dbReference>
<evidence type="ECO:0000256" key="2">
    <source>
        <dbReference type="ARBA" id="ARBA00022448"/>
    </source>
</evidence>
<keyword evidence="11" id="KW-0732">Signal</keyword>
<comment type="caution">
    <text evidence="14">The sequence shown here is derived from an EMBL/GenBank/DDBJ whole genome shotgun (WGS) entry which is preliminary data.</text>
</comment>
<evidence type="ECO:0000256" key="6">
    <source>
        <dbReference type="ARBA" id="ARBA00023136"/>
    </source>
</evidence>
<evidence type="ECO:0000313" key="15">
    <source>
        <dbReference type="Proteomes" id="UP000316471"/>
    </source>
</evidence>
<feature type="domain" description="TonB-dependent receptor plug" evidence="13">
    <location>
        <begin position="86"/>
        <end position="189"/>
    </location>
</feature>
<comment type="subcellular location">
    <subcellularLocation>
        <location evidence="1 8">Cell outer membrane</location>
        <topology evidence="1 8">Multi-pass membrane protein</topology>
    </subcellularLocation>
</comment>
<keyword evidence="5 9" id="KW-0798">TonB box</keyword>
<evidence type="ECO:0000256" key="4">
    <source>
        <dbReference type="ARBA" id="ARBA00022692"/>
    </source>
</evidence>
<dbReference type="SUPFAM" id="SSF56935">
    <property type="entry name" value="Porins"/>
    <property type="match status" value="1"/>
</dbReference>
<dbReference type="InterPro" id="IPR012910">
    <property type="entry name" value="Plug_dom"/>
</dbReference>
<dbReference type="NCBIfam" id="TIGR01778">
    <property type="entry name" value="TonB-copper"/>
    <property type="match status" value="1"/>
</dbReference>
<evidence type="ECO:0000259" key="13">
    <source>
        <dbReference type="Pfam" id="PF07715"/>
    </source>
</evidence>
<dbReference type="Pfam" id="PF00593">
    <property type="entry name" value="TonB_dep_Rec_b-barrel"/>
    <property type="match status" value="1"/>
</dbReference>
<dbReference type="PANTHER" id="PTHR30069:SF49">
    <property type="entry name" value="OUTER MEMBRANE PROTEIN C"/>
    <property type="match status" value="1"/>
</dbReference>
<comment type="similarity">
    <text evidence="8 9">Belongs to the TonB-dependent receptor family.</text>
</comment>
<evidence type="ECO:0000256" key="8">
    <source>
        <dbReference type="PROSITE-ProRule" id="PRU01360"/>
    </source>
</evidence>
<dbReference type="InterPro" id="IPR000531">
    <property type="entry name" value="Beta-barrel_TonB"/>
</dbReference>
<dbReference type="CDD" id="cd01347">
    <property type="entry name" value="ligand_gated_channel"/>
    <property type="match status" value="1"/>
</dbReference>
<accession>A0A562LST1</accession>
<keyword evidence="2 8" id="KW-0813">Transport</keyword>
<protein>
    <submittedName>
        <fullName evidence="14">Iron complex outermembrane receptor protein</fullName>
    </submittedName>
</protein>
<dbReference type="Gene3D" id="2.40.170.20">
    <property type="entry name" value="TonB-dependent receptor, beta-barrel domain"/>
    <property type="match status" value="1"/>
</dbReference>
<dbReference type="InterPro" id="IPR010100">
    <property type="entry name" value="TonB-dep_Cu_rcpt"/>
</dbReference>
<evidence type="ECO:0000256" key="1">
    <source>
        <dbReference type="ARBA" id="ARBA00004571"/>
    </source>
</evidence>
<keyword evidence="6 8" id="KW-0472">Membrane</keyword>
<evidence type="ECO:0000256" key="10">
    <source>
        <dbReference type="SAM" id="MobiDB-lite"/>
    </source>
</evidence>
<feature type="region of interest" description="Disordered" evidence="10">
    <location>
        <begin position="42"/>
        <end position="67"/>
    </location>
</feature>
<feature type="region of interest" description="Disordered" evidence="10">
    <location>
        <begin position="440"/>
        <end position="459"/>
    </location>
</feature>
<evidence type="ECO:0000256" key="5">
    <source>
        <dbReference type="ARBA" id="ARBA00023077"/>
    </source>
</evidence>
<evidence type="ECO:0000256" key="9">
    <source>
        <dbReference type="RuleBase" id="RU003357"/>
    </source>
</evidence>
<dbReference type="RefSeq" id="WP_144814457.1">
    <property type="nucleotide sequence ID" value="NZ_VLKP01000006.1"/>
</dbReference>
<dbReference type="AlphaFoldDB" id="A0A562LST1"/>
<organism evidence="14 15">
    <name type="scientific">Aerolutibacter ruishenii</name>
    <dbReference type="NCBI Taxonomy" id="686800"/>
    <lineage>
        <taxon>Bacteria</taxon>
        <taxon>Pseudomonadati</taxon>
        <taxon>Pseudomonadota</taxon>
        <taxon>Gammaproteobacteria</taxon>
        <taxon>Lysobacterales</taxon>
        <taxon>Lysobacteraceae</taxon>
        <taxon>Aerolutibacter</taxon>
    </lineage>
</organism>
<dbReference type="InterPro" id="IPR037066">
    <property type="entry name" value="Plug_dom_sf"/>
</dbReference>
<keyword evidence="7 8" id="KW-0998">Cell outer membrane</keyword>
<keyword evidence="15" id="KW-1185">Reference proteome</keyword>
<dbReference type="OrthoDB" id="5332150at2"/>
<dbReference type="PROSITE" id="PS52016">
    <property type="entry name" value="TONB_DEPENDENT_REC_3"/>
    <property type="match status" value="1"/>
</dbReference>